<dbReference type="Proteomes" id="UP000245783">
    <property type="component" value="Unassembled WGS sequence"/>
</dbReference>
<accession>A0A316VTV9</accession>
<name>A0A316VTV9_9BASI</name>
<proteinExistence type="predicted"/>
<protein>
    <submittedName>
        <fullName evidence="1">Uncharacterized protein</fullName>
    </submittedName>
</protein>
<dbReference type="AlphaFoldDB" id="A0A316VTV9"/>
<evidence type="ECO:0000313" key="1">
    <source>
        <dbReference type="EMBL" id="PWN40840.1"/>
    </source>
</evidence>
<organism evidence="1 2">
    <name type="scientific">Ceraceosorus guamensis</name>
    <dbReference type="NCBI Taxonomy" id="1522189"/>
    <lineage>
        <taxon>Eukaryota</taxon>
        <taxon>Fungi</taxon>
        <taxon>Dikarya</taxon>
        <taxon>Basidiomycota</taxon>
        <taxon>Ustilaginomycotina</taxon>
        <taxon>Exobasidiomycetes</taxon>
        <taxon>Ceraceosorales</taxon>
        <taxon>Ceraceosoraceae</taxon>
        <taxon>Ceraceosorus</taxon>
    </lineage>
</organism>
<dbReference type="GeneID" id="37032756"/>
<dbReference type="InParanoid" id="A0A316VTV9"/>
<evidence type="ECO:0000313" key="2">
    <source>
        <dbReference type="Proteomes" id="UP000245783"/>
    </source>
</evidence>
<sequence>MAIAASFLCLAKEDGRDRRAPLRRPHHRRRKVKSKKQSGAHFFFGPSCSIDIEARTLARAVDAPCYQTSERLGRGHTLVIHPTLLLLYDKFVQLRSDPLRHRRRRSGLHWLTFHVFRIFPRLPCSDLSPPTIARGATRTGLSCVPLIL</sequence>
<dbReference type="RefSeq" id="XP_025368000.1">
    <property type="nucleotide sequence ID" value="XM_025510886.1"/>
</dbReference>
<reference evidence="1 2" key="1">
    <citation type="journal article" date="2018" name="Mol. Biol. Evol.">
        <title>Broad Genomic Sampling Reveals a Smut Pathogenic Ancestry of the Fungal Clade Ustilaginomycotina.</title>
        <authorList>
            <person name="Kijpornyongpan T."/>
            <person name="Mondo S.J."/>
            <person name="Barry K."/>
            <person name="Sandor L."/>
            <person name="Lee J."/>
            <person name="Lipzen A."/>
            <person name="Pangilinan J."/>
            <person name="LaButti K."/>
            <person name="Hainaut M."/>
            <person name="Henrissat B."/>
            <person name="Grigoriev I.V."/>
            <person name="Spatafora J.W."/>
            <person name="Aime M.C."/>
        </authorList>
    </citation>
    <scope>NUCLEOTIDE SEQUENCE [LARGE SCALE GENOMIC DNA]</scope>
    <source>
        <strain evidence="1 2">MCA 4658</strain>
    </source>
</reference>
<keyword evidence="2" id="KW-1185">Reference proteome</keyword>
<dbReference type="EMBL" id="KZ819405">
    <property type="protein sequence ID" value="PWN40840.1"/>
    <property type="molecule type" value="Genomic_DNA"/>
</dbReference>
<gene>
    <name evidence="1" type="ORF">IE81DRAFT_201369</name>
</gene>